<feature type="compositionally biased region" description="Polar residues" evidence="8">
    <location>
        <begin position="991"/>
        <end position="1006"/>
    </location>
</feature>
<dbReference type="GO" id="GO:0000796">
    <property type="term" value="C:condensin complex"/>
    <property type="evidence" value="ECO:0007669"/>
    <property type="project" value="InterPro"/>
</dbReference>
<dbReference type="Pfam" id="PF12719">
    <property type="entry name" value="Cnd3"/>
    <property type="match status" value="1"/>
</dbReference>
<keyword evidence="6" id="KW-0226">DNA condensation</keyword>
<evidence type="ECO:0000256" key="5">
    <source>
        <dbReference type="ARBA" id="ARBA00022776"/>
    </source>
</evidence>
<evidence type="ECO:0000256" key="2">
    <source>
        <dbReference type="ARBA" id="ARBA00006533"/>
    </source>
</evidence>
<dbReference type="OrthoDB" id="27187at2759"/>
<keyword evidence="11" id="KW-1185">Reference proteome</keyword>
<comment type="subcellular location">
    <subcellularLocation>
        <location evidence="1">Chromosome</location>
    </subcellularLocation>
</comment>
<dbReference type="PANTHER" id="PTHR14418:SF5">
    <property type="entry name" value="CONDENSIN COMPLEX SUBUNIT 3"/>
    <property type="match status" value="1"/>
</dbReference>
<sequence length="1006" mass="112370">MSIEDEISDYVQQQFEAFQLEEEDLGSEIESSSRAASTIEKHVCVLILNNGIEKLELNEEQNSAAPPSFIASTFLIPLLVKYTDAALAMETNSSNKDAVERVFYLVSALACRISSRNDEAVRFILERAETFSTVLLERLRAQACSMLGCFASHIGTTISRYQKKNKSNQEVNFLREDLESIGNLLLPRLIDKSQAVRQSAIHAAGMWFGSLNGKEFEGISTTSVLEGLLWSMWHDSSVTNRVEAVKAVPIDSAETLDHIIARIHDVKEKVRVAAIETLHLKVDPRRREIMTEEHFRDIIRHGLTERCGSTNLATTKLICTKWTKAAHFCPVELMRFMGATTYEEECEKALQVVLNMARSRGTTKSDTILQELSDPEIRSLCSNLEKSMVKLNDSSVIFDEYQLFYTRVACSTAQESSDLTFAQKEDLMSKTTPDIPTLCDLFQKHLHRFVESVQEDDEECMDQECFVCLQLLQLTKVTGLQEEGSRRHFANIMIEVLANSETPDDLIEDCVEALRAANENEFDFYNAVSLILANLTSTTSSVDAEATDHTRVLFIFSIVLENAPSNLSTHEVFDVMTKIILSAVTNSNRTVREIGICCFGKLGLYSDTATIASDFKPILLNIAANENESIQCRAQALLGLSDWAILFSDVLQPLTDSSSGNSLSLLVIVQEMIQHKNSTLSAIASEVATKLLFSAQTLDNHLLSLLLVSYLDPSKIQQLGEANDHDVDVKDVGSPLRLQQLLSLFFPAFCLKSVECRCQLLECIENALNVALNNSSKKRTKKRSVAFPLVKIVNYAFSIVLDSDNASTTPVSTEISNEIIEEPKANNFDPALMASLQVSSFLVKNGHELNLTQLRSLCKFLGNQDIRIENHNKAELGKLKDRIEELAFLDDPSSLKALLPLTDLLSGVESYEDHDDEGDEIDYETDQQDFVGTCDDDETISEYTRDVEPVDEKMQDEIMMDSIARLSLENKENPPSHVKVSRKSRSRRSSIQSNISVLESVGSPNV</sequence>
<dbReference type="EMBL" id="CAACVS010000335">
    <property type="protein sequence ID" value="VEU41141.1"/>
    <property type="molecule type" value="Genomic_DNA"/>
</dbReference>
<gene>
    <name evidence="10" type="ORF">PSNMU_V1.4_AUG-EV-PASAV3_0081070</name>
</gene>
<evidence type="ECO:0000256" key="1">
    <source>
        <dbReference type="ARBA" id="ARBA00004286"/>
    </source>
</evidence>
<keyword evidence="4" id="KW-0132">Cell division</keyword>
<evidence type="ECO:0000256" key="8">
    <source>
        <dbReference type="SAM" id="MobiDB-lite"/>
    </source>
</evidence>
<dbReference type="GO" id="GO:0051301">
    <property type="term" value="P:cell division"/>
    <property type="evidence" value="ECO:0007669"/>
    <property type="project" value="UniProtKB-KW"/>
</dbReference>
<name>A0A448ZGN3_9STRA</name>
<feature type="compositionally biased region" description="Basic residues" evidence="8">
    <location>
        <begin position="979"/>
        <end position="988"/>
    </location>
</feature>
<accession>A0A448ZGN3</accession>
<evidence type="ECO:0000256" key="6">
    <source>
        <dbReference type="ARBA" id="ARBA00023067"/>
    </source>
</evidence>
<dbReference type="InterPro" id="IPR011989">
    <property type="entry name" value="ARM-like"/>
</dbReference>
<evidence type="ECO:0000313" key="11">
    <source>
        <dbReference type="Proteomes" id="UP000291116"/>
    </source>
</evidence>
<feature type="domain" description="Nuclear condensin complex subunit 3 C-terminal" evidence="9">
    <location>
        <begin position="551"/>
        <end position="781"/>
    </location>
</feature>
<evidence type="ECO:0000313" key="10">
    <source>
        <dbReference type="EMBL" id="VEU41141.1"/>
    </source>
</evidence>
<proteinExistence type="inferred from homology"/>
<evidence type="ECO:0000259" key="9">
    <source>
        <dbReference type="Pfam" id="PF12719"/>
    </source>
</evidence>
<dbReference type="InterPro" id="IPR016024">
    <property type="entry name" value="ARM-type_fold"/>
</dbReference>
<dbReference type="PANTHER" id="PTHR14418">
    <property type="entry name" value="CONDENSIN COMPLEX SUBUNIT 3-RELATED"/>
    <property type="match status" value="1"/>
</dbReference>
<reference evidence="10 11" key="1">
    <citation type="submission" date="2019-01" db="EMBL/GenBank/DDBJ databases">
        <authorList>
            <person name="Ferrante I. M."/>
        </authorList>
    </citation>
    <scope>NUCLEOTIDE SEQUENCE [LARGE SCALE GENOMIC DNA]</scope>
    <source>
        <strain evidence="10 11">B856</strain>
    </source>
</reference>
<keyword evidence="7" id="KW-0131">Cell cycle</keyword>
<keyword evidence="3" id="KW-0158">Chromosome</keyword>
<comment type="similarity">
    <text evidence="2">Belongs to the CND3 (condensin subunit 3) family.</text>
</comment>
<dbReference type="SUPFAM" id="SSF48371">
    <property type="entry name" value="ARM repeat"/>
    <property type="match status" value="1"/>
</dbReference>
<dbReference type="AlphaFoldDB" id="A0A448ZGN3"/>
<keyword evidence="5" id="KW-0498">Mitosis</keyword>
<dbReference type="GO" id="GO:0007076">
    <property type="term" value="P:mitotic chromosome condensation"/>
    <property type="evidence" value="ECO:0007669"/>
    <property type="project" value="InterPro"/>
</dbReference>
<dbReference type="Gene3D" id="1.25.10.10">
    <property type="entry name" value="Leucine-rich Repeat Variant"/>
    <property type="match status" value="1"/>
</dbReference>
<feature type="region of interest" description="Disordered" evidence="8">
    <location>
        <begin position="966"/>
        <end position="1006"/>
    </location>
</feature>
<evidence type="ECO:0000256" key="4">
    <source>
        <dbReference type="ARBA" id="ARBA00022618"/>
    </source>
</evidence>
<dbReference type="GO" id="GO:0000793">
    <property type="term" value="C:condensed chromosome"/>
    <property type="evidence" value="ECO:0007669"/>
    <property type="project" value="TreeGrafter"/>
</dbReference>
<evidence type="ECO:0000256" key="7">
    <source>
        <dbReference type="ARBA" id="ARBA00023306"/>
    </source>
</evidence>
<dbReference type="InterPro" id="IPR027165">
    <property type="entry name" value="CND3"/>
</dbReference>
<dbReference type="InterPro" id="IPR025977">
    <property type="entry name" value="Cnd3_C"/>
</dbReference>
<dbReference type="Proteomes" id="UP000291116">
    <property type="component" value="Unassembled WGS sequence"/>
</dbReference>
<evidence type="ECO:0000256" key="3">
    <source>
        <dbReference type="ARBA" id="ARBA00022454"/>
    </source>
</evidence>
<organism evidence="10 11">
    <name type="scientific">Pseudo-nitzschia multistriata</name>
    <dbReference type="NCBI Taxonomy" id="183589"/>
    <lineage>
        <taxon>Eukaryota</taxon>
        <taxon>Sar</taxon>
        <taxon>Stramenopiles</taxon>
        <taxon>Ochrophyta</taxon>
        <taxon>Bacillariophyta</taxon>
        <taxon>Bacillariophyceae</taxon>
        <taxon>Bacillariophycidae</taxon>
        <taxon>Bacillariales</taxon>
        <taxon>Bacillariaceae</taxon>
        <taxon>Pseudo-nitzschia</taxon>
    </lineage>
</organism>
<protein>
    <recommendedName>
        <fullName evidence="9">Nuclear condensin complex subunit 3 C-terminal domain-containing protein</fullName>
    </recommendedName>
</protein>